<evidence type="ECO:0000256" key="1">
    <source>
        <dbReference type="SAM" id="MobiDB-lite"/>
    </source>
</evidence>
<feature type="compositionally biased region" description="Basic and acidic residues" evidence="1">
    <location>
        <begin position="22"/>
        <end position="60"/>
    </location>
</feature>
<sequence>MSEKINPANPDGRTDTNPAHATGEDKGRIKRPQRTDRTMNEDDLARGSEVETREGARQGG</sequence>
<keyword evidence="3" id="KW-1185">Reference proteome</keyword>
<evidence type="ECO:0000313" key="3">
    <source>
        <dbReference type="Proteomes" id="UP001379235"/>
    </source>
</evidence>
<dbReference type="RefSeq" id="WP_339965923.1">
    <property type="nucleotide sequence ID" value="NZ_JBBHJY010000002.1"/>
</dbReference>
<proteinExistence type="predicted"/>
<evidence type="ECO:0000313" key="2">
    <source>
        <dbReference type="EMBL" id="MEJ6009709.1"/>
    </source>
</evidence>
<dbReference type="EMBL" id="JBBHJY010000002">
    <property type="protein sequence ID" value="MEJ6009709.1"/>
    <property type="molecule type" value="Genomic_DNA"/>
</dbReference>
<organism evidence="2 3">
    <name type="scientific">Novosphingobium aquae</name>
    <dbReference type="NCBI Taxonomy" id="3133435"/>
    <lineage>
        <taxon>Bacteria</taxon>
        <taxon>Pseudomonadati</taxon>
        <taxon>Pseudomonadota</taxon>
        <taxon>Alphaproteobacteria</taxon>
        <taxon>Sphingomonadales</taxon>
        <taxon>Sphingomonadaceae</taxon>
        <taxon>Novosphingobium</taxon>
    </lineage>
</organism>
<accession>A0ABU8S6W5</accession>
<gene>
    <name evidence="2" type="ORF">WG900_07240</name>
</gene>
<feature type="region of interest" description="Disordered" evidence="1">
    <location>
        <begin position="1"/>
        <end position="60"/>
    </location>
</feature>
<protein>
    <submittedName>
        <fullName evidence="2">Uncharacterized protein</fullName>
    </submittedName>
</protein>
<name>A0ABU8S6W5_9SPHN</name>
<comment type="caution">
    <text evidence="2">The sequence shown here is derived from an EMBL/GenBank/DDBJ whole genome shotgun (WGS) entry which is preliminary data.</text>
</comment>
<reference evidence="2 3" key="1">
    <citation type="submission" date="2024-03" db="EMBL/GenBank/DDBJ databases">
        <authorList>
            <person name="Jo J.-H."/>
        </authorList>
    </citation>
    <scope>NUCLEOTIDE SEQUENCE [LARGE SCALE GENOMIC DNA]</scope>
    <source>
        <strain evidence="2 3">AS3R-12</strain>
    </source>
</reference>
<dbReference type="Proteomes" id="UP001379235">
    <property type="component" value="Unassembled WGS sequence"/>
</dbReference>